<dbReference type="Proteomes" id="UP000008227">
    <property type="component" value="Chromosome 7"/>
</dbReference>
<evidence type="ECO:0000256" key="4">
    <source>
        <dbReference type="ARBA" id="ARBA00022692"/>
    </source>
</evidence>
<dbReference type="GeneTree" id="ENSGT00950000182898"/>
<keyword evidence="9" id="KW-1185">Reference proteome</keyword>
<evidence type="ECO:0000256" key="2">
    <source>
        <dbReference type="ARBA" id="ARBA00007965"/>
    </source>
</evidence>
<name>A0A287BKC1_PIG</name>
<dbReference type="PRINTS" id="PR01130">
    <property type="entry name" value="DERENTRNSPRT"/>
</dbReference>
<feature type="transmembrane region" description="Helical" evidence="7">
    <location>
        <begin position="297"/>
        <end position="320"/>
    </location>
</feature>
<dbReference type="GeneID" id="396631"/>
<evidence type="ECO:0007829" key="10">
    <source>
        <dbReference type="PeptideAtlas" id="A0A287BKC1"/>
    </source>
</evidence>
<organism evidence="8 9">
    <name type="scientific">Sus scrofa</name>
    <name type="common">Pig</name>
    <dbReference type="NCBI Taxonomy" id="9823"/>
    <lineage>
        <taxon>Eukaryota</taxon>
        <taxon>Metazoa</taxon>
        <taxon>Chordata</taxon>
        <taxon>Craniata</taxon>
        <taxon>Vertebrata</taxon>
        <taxon>Euteleostomi</taxon>
        <taxon>Mammalia</taxon>
        <taxon>Eutheria</taxon>
        <taxon>Laurasiatheria</taxon>
        <taxon>Artiodactyla</taxon>
        <taxon>Suina</taxon>
        <taxon>Suidae</taxon>
        <taxon>Sus</taxon>
    </lineage>
</organism>
<evidence type="ECO:0000256" key="3">
    <source>
        <dbReference type="ARBA" id="ARBA00022448"/>
    </source>
</evidence>
<dbReference type="PANTHER" id="PTHR10332">
    <property type="entry name" value="EQUILIBRATIVE NUCLEOSIDE TRANSPORTER"/>
    <property type="match status" value="1"/>
</dbReference>
<comment type="similarity">
    <text evidence="2">Belongs to the SLC29A/ENT transporter (TC 2.A.57) family.</text>
</comment>
<reference evidence="8" key="2">
    <citation type="journal article" date="2020" name="Gigascience">
        <title>An improved pig reference genome sequence to enable pig genetics and genomics research.</title>
        <authorList>
            <person name="Warr A."/>
            <person name="Affara N."/>
            <person name="Aken B."/>
            <person name="Beiki H."/>
            <person name="Bickhart D.M."/>
            <person name="Billis K."/>
            <person name="Chow W."/>
            <person name="Eory L."/>
            <person name="Finlayson H.A."/>
            <person name="Flicek P."/>
            <person name="Giron C.G."/>
            <person name="Griffin D.K."/>
            <person name="Hall R."/>
            <person name="Hannum G."/>
            <person name="Hourlier T."/>
            <person name="Howe K."/>
            <person name="Hume D.A."/>
            <person name="Izuogu O."/>
            <person name="Kim K."/>
            <person name="Koren S."/>
            <person name="Liu H."/>
            <person name="Manchanda N."/>
            <person name="Martin F.J."/>
            <person name="Nonneman D.J."/>
            <person name="O'Connor R.E."/>
            <person name="Phillippy A.M."/>
            <person name="Rohrer G.A."/>
            <person name="Rosen B.D."/>
            <person name="Rund L.A."/>
            <person name="Sargent C.A."/>
            <person name="Schook L.B."/>
            <person name="Schroeder S.G."/>
            <person name="Schwartz A.S."/>
            <person name="Skinner B.M."/>
            <person name="Talbot R."/>
            <person name="Tseng E."/>
            <person name="Tuggle C.K."/>
            <person name="Watson M."/>
            <person name="Smith T.P.L."/>
            <person name="Archibald A.L."/>
        </authorList>
    </citation>
    <scope>NUCLEOTIDE SEQUENCE [LARGE SCALE GENOMIC DNA]</scope>
    <source>
        <strain evidence="8">Duroc</strain>
    </source>
</reference>
<feature type="transmembrane region" description="Helical" evidence="7">
    <location>
        <begin position="188"/>
        <end position="206"/>
    </location>
</feature>
<feature type="transmembrane region" description="Helical" evidence="7">
    <location>
        <begin position="265"/>
        <end position="285"/>
    </location>
</feature>
<feature type="transmembrane region" description="Helical" evidence="7">
    <location>
        <begin position="12"/>
        <end position="32"/>
    </location>
</feature>
<evidence type="ECO:0000256" key="7">
    <source>
        <dbReference type="SAM" id="Phobius"/>
    </source>
</evidence>
<dbReference type="ExpressionAtlas" id="A0A287BKC1">
    <property type="expression patterns" value="baseline and differential"/>
</dbReference>
<accession>A0A287BKC1</accession>
<sequence length="394" mass="43476">MTTSHQPQDRYRAVWLIFFMLGLGTLLPWNFFMTATAYFTNRLDMSHNVSLGPAELSKDVELLATSTAPLATSTTPSTERNYLSAIFNNVMTLCAMLPLLLFTCLNSFLHQRIPQSVRILGSLVAILLVFLITAILVKVSLDPLPFFVITMIKIMLINSFGAILQGSLFGLAGLLPASYTAPIMSGQGLAGFFASVAMICAIASGSELSESAFGYFITACAVIILTIICYLGLPRLEFYRYYQQLKLEGPGEQETKLDLITKDNYFIPVSCFLTFNIFDWLGRSLTAVTMWPGKDSLWLPILVLARLAFVPLLLLCNVQPRHYLPMVFDHDALYIFFMAAFAFSNGYLASLCMCFGPKKVTPAEAETAGAIMAFFLSLGLALGAVFSFLFRAIV</sequence>
<keyword evidence="5 7" id="KW-1133">Transmembrane helix</keyword>
<evidence type="ECO:0000313" key="9">
    <source>
        <dbReference type="Proteomes" id="UP000008227"/>
    </source>
</evidence>
<keyword evidence="4 7" id="KW-0812">Transmembrane</keyword>
<dbReference type="GO" id="GO:0005337">
    <property type="term" value="F:nucleoside transmembrane transporter activity"/>
    <property type="evidence" value="ECO:0007669"/>
    <property type="project" value="InterPro"/>
</dbReference>
<protein>
    <submittedName>
        <fullName evidence="8">Solute carrier family 29 member 1</fullName>
    </submittedName>
</protein>
<dbReference type="GO" id="GO:0016020">
    <property type="term" value="C:membrane"/>
    <property type="evidence" value="ECO:0007669"/>
    <property type="project" value="UniProtKB-SubCell"/>
</dbReference>
<keyword evidence="10" id="KW-1267">Proteomics identification</keyword>
<dbReference type="AlphaFoldDB" id="A0A287BKC1"/>
<evidence type="ECO:0000313" key="8">
    <source>
        <dbReference type="Ensembl" id="ENSSSCP00000056527.1"/>
    </source>
</evidence>
<reference evidence="9" key="1">
    <citation type="submission" date="2009-11" db="EMBL/GenBank/DDBJ databases">
        <authorList>
            <consortium name="Porcine genome sequencing project"/>
        </authorList>
    </citation>
    <scope>NUCLEOTIDE SEQUENCE [LARGE SCALE GENOMIC DNA]</scope>
    <source>
        <strain evidence="9">Duroc</strain>
    </source>
</reference>
<keyword evidence="6 7" id="KW-0472">Membrane</keyword>
<dbReference type="PANTHER" id="PTHR10332:SF9">
    <property type="entry name" value="EQUILIBRATIVE NUCLEOSIDE TRANSPORTER 1"/>
    <property type="match status" value="1"/>
</dbReference>
<feature type="transmembrane region" description="Helical" evidence="7">
    <location>
        <begin position="212"/>
        <end position="233"/>
    </location>
</feature>
<feature type="transmembrane region" description="Helical" evidence="7">
    <location>
        <begin position="117"/>
        <end position="137"/>
    </location>
</feature>
<feature type="transmembrane region" description="Helical" evidence="7">
    <location>
        <begin position="370"/>
        <end position="390"/>
    </location>
</feature>
<feature type="transmembrane region" description="Helical" evidence="7">
    <location>
        <begin position="332"/>
        <end position="350"/>
    </location>
</feature>
<evidence type="ECO:0000256" key="6">
    <source>
        <dbReference type="ARBA" id="ARBA00023136"/>
    </source>
</evidence>
<feature type="transmembrane region" description="Helical" evidence="7">
    <location>
        <begin position="82"/>
        <end position="105"/>
    </location>
</feature>
<reference evidence="8" key="4">
    <citation type="submission" date="2025-09" db="UniProtKB">
        <authorList>
            <consortium name="Ensembl"/>
        </authorList>
    </citation>
    <scope>IDENTIFICATION</scope>
</reference>
<evidence type="ECO:0000256" key="1">
    <source>
        <dbReference type="ARBA" id="ARBA00004141"/>
    </source>
</evidence>
<dbReference type="PIRSF" id="PIRSF016379">
    <property type="entry name" value="ENT"/>
    <property type="match status" value="1"/>
</dbReference>
<dbReference type="Bgee" id="ENSSSCG00000001700">
    <property type="expression patterns" value="Expressed in psoas major muscle and 41 other cell types or tissues"/>
</dbReference>
<proteinExistence type="evidence at protein level"/>
<feature type="transmembrane region" description="Helical" evidence="7">
    <location>
        <begin position="143"/>
        <end position="176"/>
    </location>
</feature>
<gene>
    <name evidence="8" type="primary">SLC29A1</name>
</gene>
<dbReference type="Pfam" id="PF01733">
    <property type="entry name" value="Nucleoside_tran"/>
    <property type="match status" value="1"/>
</dbReference>
<dbReference type="RefSeq" id="XP_020954448.1">
    <property type="nucleotide sequence ID" value="XM_021098789.1"/>
</dbReference>
<keyword evidence="3" id="KW-0813">Transport</keyword>
<dbReference type="CTD" id="2030"/>
<evidence type="ECO:0000256" key="5">
    <source>
        <dbReference type="ARBA" id="ARBA00022989"/>
    </source>
</evidence>
<dbReference type="InterPro" id="IPR002259">
    <property type="entry name" value="Eqnu_transpt"/>
</dbReference>
<comment type="subcellular location">
    <subcellularLocation>
        <location evidence="1">Membrane</location>
        <topology evidence="1">Multi-pass membrane protein</topology>
    </subcellularLocation>
</comment>
<reference evidence="8" key="3">
    <citation type="submission" date="2025-08" db="UniProtKB">
        <authorList>
            <consortium name="Ensembl"/>
        </authorList>
    </citation>
    <scope>IDENTIFICATION</scope>
</reference>
<dbReference type="Ensembl" id="ENSSSCT00000039238.3">
    <property type="protein sequence ID" value="ENSSSCP00000056527.1"/>
    <property type="gene ID" value="ENSSSCG00000001700.5"/>
</dbReference>